<name>A0A1M5ST69_9BRAD</name>
<evidence type="ECO:0000313" key="3">
    <source>
        <dbReference type="Proteomes" id="UP000190675"/>
    </source>
</evidence>
<dbReference type="PANTHER" id="PTHR43081">
    <property type="entry name" value="ADENYLATE CYCLASE, TERMINAL-DIFFERENTIATION SPECIFIC-RELATED"/>
    <property type="match status" value="1"/>
</dbReference>
<protein>
    <submittedName>
        <fullName evidence="2">Adenylate cyclase, class 3</fullName>
    </submittedName>
</protein>
<dbReference type="InterPro" id="IPR050697">
    <property type="entry name" value="Adenylyl/Guanylyl_Cyclase_3/4"/>
</dbReference>
<dbReference type="InterPro" id="IPR001054">
    <property type="entry name" value="A/G_cyclase"/>
</dbReference>
<dbReference type="Pfam" id="PF19363">
    <property type="entry name" value="DUF5939"/>
    <property type="match status" value="1"/>
</dbReference>
<dbReference type="SMART" id="SM00044">
    <property type="entry name" value="CYCc"/>
    <property type="match status" value="1"/>
</dbReference>
<dbReference type="GO" id="GO:0035556">
    <property type="term" value="P:intracellular signal transduction"/>
    <property type="evidence" value="ECO:0007669"/>
    <property type="project" value="InterPro"/>
</dbReference>
<dbReference type="GO" id="GO:0006171">
    <property type="term" value="P:cAMP biosynthetic process"/>
    <property type="evidence" value="ECO:0007669"/>
    <property type="project" value="TreeGrafter"/>
</dbReference>
<gene>
    <name evidence="2" type="ORF">SAMN05444169_7356</name>
</gene>
<dbReference type="AlphaFoldDB" id="A0A1M5ST69"/>
<feature type="domain" description="Guanylate cyclase" evidence="1">
    <location>
        <begin position="300"/>
        <end position="418"/>
    </location>
</feature>
<dbReference type="GO" id="GO:0004016">
    <property type="term" value="F:adenylate cyclase activity"/>
    <property type="evidence" value="ECO:0007669"/>
    <property type="project" value="UniProtKB-ARBA"/>
</dbReference>
<dbReference type="CDD" id="cd07302">
    <property type="entry name" value="CHD"/>
    <property type="match status" value="1"/>
</dbReference>
<dbReference type="Proteomes" id="UP000190675">
    <property type="component" value="Chromosome I"/>
</dbReference>
<dbReference type="Pfam" id="PF00211">
    <property type="entry name" value="Guanylate_cyc"/>
    <property type="match status" value="1"/>
</dbReference>
<organism evidence="2 3">
    <name type="scientific">Bradyrhizobium erythrophlei</name>
    <dbReference type="NCBI Taxonomy" id="1437360"/>
    <lineage>
        <taxon>Bacteria</taxon>
        <taxon>Pseudomonadati</taxon>
        <taxon>Pseudomonadota</taxon>
        <taxon>Alphaproteobacteria</taxon>
        <taxon>Hyphomicrobiales</taxon>
        <taxon>Nitrobacteraceae</taxon>
        <taxon>Bradyrhizobium</taxon>
    </lineage>
</organism>
<dbReference type="Gene3D" id="3.30.70.1230">
    <property type="entry name" value="Nucleotide cyclase"/>
    <property type="match status" value="1"/>
</dbReference>
<evidence type="ECO:0000259" key="1">
    <source>
        <dbReference type="PROSITE" id="PS50125"/>
    </source>
</evidence>
<dbReference type="InterPro" id="IPR029787">
    <property type="entry name" value="Nucleotide_cyclase"/>
</dbReference>
<dbReference type="PROSITE" id="PS50125">
    <property type="entry name" value="GUANYLATE_CYCLASE_2"/>
    <property type="match status" value="1"/>
</dbReference>
<accession>A0A1M5ST69</accession>
<dbReference type="InterPro" id="IPR045983">
    <property type="entry name" value="GUC-dom-containing_N"/>
</dbReference>
<proteinExistence type="predicted"/>
<dbReference type="PANTHER" id="PTHR43081:SF19">
    <property type="entry name" value="PH-SENSITIVE ADENYLATE CYCLASE RV1264"/>
    <property type="match status" value="1"/>
</dbReference>
<sequence>MVCETQSLFNELRQSVDAKAMDAIEWLVVEAPDHKLCRINVLDFASKAGLDEERAIAAFLHATQLGLFELSWNVLCPACGGVINTHATLRTVRREEYVCELCSAGFKLSLDELVEVAFTVTARVRRIAAHSPDTLPIWEYFRQVLWSSGVDLPEAFEQAMENAILDSVELPAGERAQLSVPLPAAYVVVFEPVIHAAQFLDVSGEPTSERQNVSVVYNNVRAPTEAIRLRPGTLHLSLENRTNMRILPTVWVMGTAVHNLLARRKPFLTAKRLLSNQTFRDLYGTETLDVDQQLQITNLSFLFTDLKGSTALYRRLGDLAAYHLVRAHFQILTRIVANHGGAVVRTIGDAVMATFPTPDRAVAAALHMREAMLSLSKEHKGEELLLKIGIHEGPCLAVIQNGRQDYFGHTVNIAARVQELAVSRSIVVTARVVENMQTSMLLDANKLKPVAKGAALRGIAEEMMLYEIPSVG</sequence>
<reference evidence="2 3" key="1">
    <citation type="submission" date="2016-11" db="EMBL/GenBank/DDBJ databases">
        <authorList>
            <person name="Jaros S."/>
            <person name="Januszkiewicz K."/>
            <person name="Wedrychowicz H."/>
        </authorList>
    </citation>
    <scope>NUCLEOTIDE SEQUENCE [LARGE SCALE GENOMIC DNA]</scope>
    <source>
        <strain evidence="2 3">GAS242</strain>
    </source>
</reference>
<evidence type="ECO:0000313" key="2">
    <source>
        <dbReference type="EMBL" id="SHH41731.1"/>
    </source>
</evidence>
<dbReference type="EMBL" id="LT670818">
    <property type="protein sequence ID" value="SHH41731.1"/>
    <property type="molecule type" value="Genomic_DNA"/>
</dbReference>
<dbReference type="SUPFAM" id="SSF55073">
    <property type="entry name" value="Nucleotide cyclase"/>
    <property type="match status" value="1"/>
</dbReference>